<feature type="transmembrane region" description="Helical" evidence="5">
    <location>
        <begin position="103"/>
        <end position="124"/>
    </location>
</feature>
<sequence>MCKVVSGTFVVFINLLFIPISLALIIIGALVRWNRQMLIDRIVPALVEDVKDENLREAAAGIAEEIFSFLASYGLVVFIFGIFLFVLTFCGIFGVCCRSKILLGTYTALLLVIFLALLIFTIVFGTRSSWFRTQVQDAFKKIIVDSFITDNERLPNTALTRLVSMLQQNKKCCGSYDYRDYYENESFRNQPYRIPASCCKEMDDRNCWEQPTSQNSYMNQGCFDFLWGLVDTWYKYVLYALVGLLLFTFIFAVVSIYLLSRYSREELKLV</sequence>
<comment type="caution">
    <text evidence="6">The sequence shown here is derived from an EMBL/GenBank/DDBJ whole genome shotgun (WGS) entry which is preliminary data.</text>
</comment>
<dbReference type="PANTHER" id="PTHR19282:SF544">
    <property type="entry name" value="TETRASPANIN"/>
    <property type="match status" value="1"/>
</dbReference>
<comment type="subcellular location">
    <subcellularLocation>
        <location evidence="1">Membrane</location>
        <topology evidence="1">Multi-pass membrane protein</topology>
    </subcellularLocation>
</comment>
<protein>
    <recommendedName>
        <fullName evidence="8">Tetraspanin</fullName>
    </recommendedName>
</protein>
<dbReference type="Pfam" id="PF00335">
    <property type="entry name" value="Tetraspanin"/>
    <property type="match status" value="1"/>
</dbReference>
<keyword evidence="2 5" id="KW-0812">Transmembrane</keyword>
<dbReference type="OrthoDB" id="6134317at2759"/>
<dbReference type="Proteomes" id="UP000699462">
    <property type="component" value="Unassembled WGS sequence"/>
</dbReference>
<feature type="transmembrane region" description="Helical" evidence="5">
    <location>
        <begin position="73"/>
        <end position="96"/>
    </location>
</feature>
<dbReference type="EMBL" id="JTDF01000212">
    <property type="protein sequence ID" value="KAF8572017.1"/>
    <property type="molecule type" value="Genomic_DNA"/>
</dbReference>
<dbReference type="AlphaFoldDB" id="A0A8T0DZ77"/>
<keyword evidence="7" id="KW-1185">Reference proteome</keyword>
<reference evidence="6 7" key="1">
    <citation type="submission" date="2019-07" db="EMBL/GenBank/DDBJ databases">
        <title>Annotation for the trematode Paragonimus westermani.</title>
        <authorList>
            <person name="Choi Y.-J."/>
        </authorList>
    </citation>
    <scope>NUCLEOTIDE SEQUENCE [LARGE SCALE GENOMIC DNA]</scope>
    <source>
        <strain evidence="6">180907_Pwestermani</strain>
    </source>
</reference>
<gene>
    <name evidence="6" type="ORF">P879_01611</name>
</gene>
<organism evidence="6 7">
    <name type="scientific">Paragonimus westermani</name>
    <dbReference type="NCBI Taxonomy" id="34504"/>
    <lineage>
        <taxon>Eukaryota</taxon>
        <taxon>Metazoa</taxon>
        <taxon>Spiralia</taxon>
        <taxon>Lophotrochozoa</taxon>
        <taxon>Platyhelminthes</taxon>
        <taxon>Trematoda</taxon>
        <taxon>Digenea</taxon>
        <taxon>Plagiorchiida</taxon>
        <taxon>Troglotremata</taxon>
        <taxon>Troglotrematidae</taxon>
        <taxon>Paragonimus</taxon>
    </lineage>
</organism>
<evidence type="ECO:0000256" key="4">
    <source>
        <dbReference type="ARBA" id="ARBA00023136"/>
    </source>
</evidence>
<evidence type="ECO:0008006" key="8">
    <source>
        <dbReference type="Google" id="ProtNLM"/>
    </source>
</evidence>
<dbReference type="InterPro" id="IPR018499">
    <property type="entry name" value="Tetraspanin/Peripherin"/>
</dbReference>
<evidence type="ECO:0000256" key="3">
    <source>
        <dbReference type="ARBA" id="ARBA00022989"/>
    </source>
</evidence>
<evidence type="ECO:0000313" key="7">
    <source>
        <dbReference type="Proteomes" id="UP000699462"/>
    </source>
</evidence>
<dbReference type="PANTHER" id="PTHR19282">
    <property type="entry name" value="TETRASPANIN"/>
    <property type="match status" value="1"/>
</dbReference>
<evidence type="ECO:0000256" key="1">
    <source>
        <dbReference type="ARBA" id="ARBA00004141"/>
    </source>
</evidence>
<dbReference type="GO" id="GO:0005886">
    <property type="term" value="C:plasma membrane"/>
    <property type="evidence" value="ECO:0007669"/>
    <property type="project" value="TreeGrafter"/>
</dbReference>
<accession>A0A8T0DZ77</accession>
<evidence type="ECO:0000256" key="5">
    <source>
        <dbReference type="SAM" id="Phobius"/>
    </source>
</evidence>
<keyword evidence="4 5" id="KW-0472">Membrane</keyword>
<dbReference type="InterPro" id="IPR008952">
    <property type="entry name" value="Tetraspanin_EC2_sf"/>
</dbReference>
<evidence type="ECO:0000313" key="6">
    <source>
        <dbReference type="EMBL" id="KAF8572017.1"/>
    </source>
</evidence>
<evidence type="ECO:0000256" key="2">
    <source>
        <dbReference type="ARBA" id="ARBA00022692"/>
    </source>
</evidence>
<name>A0A8T0DZ77_9TREM</name>
<proteinExistence type="predicted"/>
<feature type="transmembrane region" description="Helical" evidence="5">
    <location>
        <begin position="7"/>
        <end position="31"/>
    </location>
</feature>
<dbReference type="SUPFAM" id="SSF48652">
    <property type="entry name" value="Tetraspanin"/>
    <property type="match status" value="1"/>
</dbReference>
<keyword evidence="3 5" id="KW-1133">Transmembrane helix</keyword>
<dbReference type="Gene3D" id="1.10.1450.10">
    <property type="entry name" value="Tetraspanin"/>
    <property type="match status" value="1"/>
</dbReference>
<feature type="transmembrane region" description="Helical" evidence="5">
    <location>
        <begin position="236"/>
        <end position="259"/>
    </location>
</feature>